<evidence type="ECO:0000313" key="2">
    <source>
        <dbReference type="EMBL" id="KAE8150618.1"/>
    </source>
</evidence>
<sequence>MAFRKYGFLGLIAFAAQLAALEYRLSDTIYPSIEAAPESLLGSIDDFPETHEVIGFKMVTRDQMQDYVNFGLSFEIINGRQDPALPFDNSALGYGLVLESSTDALDGTNPEVMACAVAADIAMFQALDKVWIDPWYYDENGVLRNLWAHDDLWDHEQKEQRLRWYIRHNFGYPNPADILRITASDHSHIVLLPYALVNGHLKWIFQVACASVPEIKAKWMDNVDVQQWENIRWNIQQQ</sequence>
<dbReference type="AlphaFoldDB" id="A0A5N6TW63"/>
<dbReference type="InterPro" id="IPR045564">
    <property type="entry name" value="DUF5910"/>
</dbReference>
<dbReference type="EMBL" id="ML742089">
    <property type="protein sequence ID" value="KAE8150618.1"/>
    <property type="molecule type" value="Genomic_DNA"/>
</dbReference>
<keyword evidence="3" id="KW-1185">Reference proteome</keyword>
<dbReference type="Pfam" id="PF19287">
    <property type="entry name" value="DUF5910"/>
    <property type="match status" value="1"/>
</dbReference>
<protein>
    <submittedName>
        <fullName evidence="2">Uncharacterized protein</fullName>
    </submittedName>
</protein>
<feature type="chain" id="PRO_5025036100" evidence="1">
    <location>
        <begin position="21"/>
        <end position="238"/>
    </location>
</feature>
<evidence type="ECO:0000313" key="3">
    <source>
        <dbReference type="Proteomes" id="UP000325780"/>
    </source>
</evidence>
<name>A0A5N6TW63_ASPAV</name>
<evidence type="ECO:0000256" key="1">
    <source>
        <dbReference type="SAM" id="SignalP"/>
    </source>
</evidence>
<accession>A0A5N6TW63</accession>
<proteinExistence type="predicted"/>
<feature type="signal peptide" evidence="1">
    <location>
        <begin position="1"/>
        <end position="20"/>
    </location>
</feature>
<dbReference type="Proteomes" id="UP000325780">
    <property type="component" value="Unassembled WGS sequence"/>
</dbReference>
<gene>
    <name evidence="2" type="ORF">BDV25DRAFT_139617</name>
</gene>
<organism evidence="2 3">
    <name type="scientific">Aspergillus avenaceus</name>
    <dbReference type="NCBI Taxonomy" id="36643"/>
    <lineage>
        <taxon>Eukaryota</taxon>
        <taxon>Fungi</taxon>
        <taxon>Dikarya</taxon>
        <taxon>Ascomycota</taxon>
        <taxon>Pezizomycotina</taxon>
        <taxon>Eurotiomycetes</taxon>
        <taxon>Eurotiomycetidae</taxon>
        <taxon>Eurotiales</taxon>
        <taxon>Aspergillaceae</taxon>
        <taxon>Aspergillus</taxon>
        <taxon>Aspergillus subgen. Circumdati</taxon>
    </lineage>
</organism>
<keyword evidence="1" id="KW-0732">Signal</keyword>
<reference evidence="2 3" key="1">
    <citation type="submission" date="2019-04" db="EMBL/GenBank/DDBJ databases">
        <title>Friends and foes A comparative genomics study of 23 Aspergillus species from section Flavi.</title>
        <authorList>
            <consortium name="DOE Joint Genome Institute"/>
            <person name="Kjaerbolling I."/>
            <person name="Vesth T."/>
            <person name="Frisvad J.C."/>
            <person name="Nybo J.L."/>
            <person name="Theobald S."/>
            <person name="Kildgaard S."/>
            <person name="Isbrandt T."/>
            <person name="Kuo A."/>
            <person name="Sato A."/>
            <person name="Lyhne E.K."/>
            <person name="Kogle M.E."/>
            <person name="Wiebenga A."/>
            <person name="Kun R.S."/>
            <person name="Lubbers R.J."/>
            <person name="Makela M.R."/>
            <person name="Barry K."/>
            <person name="Chovatia M."/>
            <person name="Clum A."/>
            <person name="Daum C."/>
            <person name="Haridas S."/>
            <person name="He G."/>
            <person name="LaButti K."/>
            <person name="Lipzen A."/>
            <person name="Mondo S."/>
            <person name="Riley R."/>
            <person name="Salamov A."/>
            <person name="Simmons B.A."/>
            <person name="Magnuson J.K."/>
            <person name="Henrissat B."/>
            <person name="Mortensen U.H."/>
            <person name="Larsen T.O."/>
            <person name="Devries R.P."/>
            <person name="Grigoriev I.V."/>
            <person name="Machida M."/>
            <person name="Baker S.E."/>
            <person name="Andersen M.R."/>
        </authorList>
    </citation>
    <scope>NUCLEOTIDE SEQUENCE [LARGE SCALE GENOMIC DNA]</scope>
    <source>
        <strain evidence="2 3">IBT 18842</strain>
    </source>
</reference>